<keyword evidence="14" id="KW-1185">Reference proteome</keyword>
<evidence type="ECO:0000256" key="3">
    <source>
        <dbReference type="ARBA" id="ARBA00022452"/>
    </source>
</evidence>
<comment type="similarity">
    <text evidence="8 9">Belongs to the TonB-dependent receptor family.</text>
</comment>
<evidence type="ECO:0000256" key="1">
    <source>
        <dbReference type="ARBA" id="ARBA00004571"/>
    </source>
</evidence>
<dbReference type="InterPro" id="IPR008969">
    <property type="entry name" value="CarboxyPept-like_regulatory"/>
</dbReference>
<evidence type="ECO:0000256" key="9">
    <source>
        <dbReference type="RuleBase" id="RU003357"/>
    </source>
</evidence>
<feature type="domain" description="TonB-dependent receptor-like beta-barrel" evidence="11">
    <location>
        <begin position="607"/>
        <end position="976"/>
    </location>
</feature>
<evidence type="ECO:0000259" key="11">
    <source>
        <dbReference type="Pfam" id="PF00593"/>
    </source>
</evidence>
<dbReference type="InterPro" id="IPR012910">
    <property type="entry name" value="Plug_dom"/>
</dbReference>
<keyword evidence="10" id="KW-1133">Transmembrane helix</keyword>
<dbReference type="Gene3D" id="2.60.40.1120">
    <property type="entry name" value="Carboxypeptidase-like, regulatory domain"/>
    <property type="match status" value="1"/>
</dbReference>
<dbReference type="Pfam" id="PF07715">
    <property type="entry name" value="Plug"/>
    <property type="match status" value="1"/>
</dbReference>
<keyword evidence="3 8" id="KW-1134">Transmembrane beta strand</keyword>
<name>A0ABW9J9K8_9SPHI</name>
<dbReference type="InterPro" id="IPR039426">
    <property type="entry name" value="TonB-dep_rcpt-like"/>
</dbReference>
<evidence type="ECO:0000256" key="10">
    <source>
        <dbReference type="SAM" id="Phobius"/>
    </source>
</evidence>
<evidence type="ECO:0000256" key="8">
    <source>
        <dbReference type="PROSITE-ProRule" id="PRU01360"/>
    </source>
</evidence>
<dbReference type="Proteomes" id="UP001517247">
    <property type="component" value="Unassembled WGS sequence"/>
</dbReference>
<dbReference type="EMBL" id="SSHJ02000007">
    <property type="protein sequence ID" value="MFN0256774.1"/>
    <property type="molecule type" value="Genomic_DNA"/>
</dbReference>
<dbReference type="SUPFAM" id="SSF49464">
    <property type="entry name" value="Carboxypeptidase regulatory domain-like"/>
    <property type="match status" value="1"/>
</dbReference>
<organism evidence="13 14">
    <name type="scientific">Pedobacter ureilyticus</name>
    <dbReference type="NCBI Taxonomy" id="1393051"/>
    <lineage>
        <taxon>Bacteria</taxon>
        <taxon>Pseudomonadati</taxon>
        <taxon>Bacteroidota</taxon>
        <taxon>Sphingobacteriia</taxon>
        <taxon>Sphingobacteriales</taxon>
        <taxon>Sphingobacteriaceae</taxon>
        <taxon>Pedobacter</taxon>
    </lineage>
</organism>
<keyword evidence="5 9" id="KW-0798">TonB box</keyword>
<keyword evidence="4 8" id="KW-0812">Transmembrane</keyword>
<dbReference type="PROSITE" id="PS52016">
    <property type="entry name" value="TONB_DEPENDENT_REC_3"/>
    <property type="match status" value="1"/>
</dbReference>
<keyword evidence="6 8" id="KW-0472">Membrane</keyword>
<evidence type="ECO:0000256" key="5">
    <source>
        <dbReference type="ARBA" id="ARBA00023077"/>
    </source>
</evidence>
<dbReference type="SUPFAM" id="SSF56935">
    <property type="entry name" value="Porins"/>
    <property type="match status" value="1"/>
</dbReference>
<keyword evidence="7 8" id="KW-0998">Cell outer membrane</keyword>
<gene>
    <name evidence="13" type="ORF">E6A44_014385</name>
</gene>
<comment type="caution">
    <text evidence="13">The sequence shown here is derived from an EMBL/GenBank/DDBJ whole genome shotgun (WGS) entry which is preliminary data.</text>
</comment>
<dbReference type="NCBIfam" id="TIGR04056">
    <property type="entry name" value="OMP_RagA_SusC"/>
    <property type="match status" value="1"/>
</dbReference>
<dbReference type="InterPro" id="IPR023996">
    <property type="entry name" value="TonB-dep_OMP_SusC/RagA"/>
</dbReference>
<proteinExistence type="inferred from homology"/>
<accession>A0ABW9J9K8</accession>
<dbReference type="InterPro" id="IPR037066">
    <property type="entry name" value="Plug_dom_sf"/>
</dbReference>
<dbReference type="InterPro" id="IPR023997">
    <property type="entry name" value="TonB-dep_OMP_SusC/RagA_CS"/>
</dbReference>
<dbReference type="Gene3D" id="2.40.170.20">
    <property type="entry name" value="TonB-dependent receptor, beta-barrel domain"/>
    <property type="match status" value="1"/>
</dbReference>
<dbReference type="InterPro" id="IPR036942">
    <property type="entry name" value="Beta-barrel_TonB_sf"/>
</dbReference>
<comment type="subcellular location">
    <subcellularLocation>
        <location evidence="1 8">Cell outer membrane</location>
        <topology evidence="1 8">Multi-pass membrane protein</topology>
    </subcellularLocation>
</comment>
<evidence type="ECO:0000256" key="7">
    <source>
        <dbReference type="ARBA" id="ARBA00023237"/>
    </source>
</evidence>
<dbReference type="Gene3D" id="2.170.130.10">
    <property type="entry name" value="TonB-dependent receptor, plug domain"/>
    <property type="match status" value="1"/>
</dbReference>
<dbReference type="NCBIfam" id="TIGR04057">
    <property type="entry name" value="SusC_RagA_signa"/>
    <property type="match status" value="1"/>
</dbReference>
<feature type="domain" description="TonB-dependent receptor plug" evidence="12">
    <location>
        <begin position="237"/>
        <end position="359"/>
    </location>
</feature>
<evidence type="ECO:0000256" key="2">
    <source>
        <dbReference type="ARBA" id="ARBA00022448"/>
    </source>
</evidence>
<dbReference type="InterPro" id="IPR000531">
    <property type="entry name" value="Beta-barrel_TonB"/>
</dbReference>
<feature type="transmembrane region" description="Helical" evidence="10">
    <location>
        <begin position="32"/>
        <end position="51"/>
    </location>
</feature>
<evidence type="ECO:0000313" key="13">
    <source>
        <dbReference type="EMBL" id="MFN0256774.1"/>
    </source>
</evidence>
<evidence type="ECO:0000259" key="12">
    <source>
        <dbReference type="Pfam" id="PF07715"/>
    </source>
</evidence>
<sequence length="1117" mass="123320">MIFFDNCYSCSGDKQPLSISRQLGRFFRPPNFIRYLLVVLLLSLSVGVFAMQVTLNLKSVPLEMAFAEIKKQTGYGFWYEKKDLADLSRVTIDVKNADLVTVLEACLKGQPLTYQVFDKTVVVKRKAALPSAVPVKKVLQEKVRGKVVDAQTREPLAGVLLKVKSTLISVVSNDKGEFELTLASGKYDLVVQYLGYHIRELAIQLPRREELLIFMSAAENVLQEVKFNAGYYQVRDRERTGSIARVSAETIQKQPINNPLQALQGRVAGLEVTQLTGVPGGGFKVQVRGRNSIASGGDPLYIIDGVIFPSTRINTANANTITQDASPLGMLNPSDIESIEVLKDADATAIYGSRGANGVILLTTTKAKSETVKVNLSLQQGMAQVGNFVSMMDTEQYLAMRMKAFANDGLVPAANDFDINGVWDKTKNTDWQKVLIGGNAGVRNISASVSGGSKKATYLLGANHSREGTVYEGDFGLVRNGVNFNLNLGGAGDRFTAVVSGSYHMAVSNLMTTDPTTYITMAPNAPDVFDGFGKLNWKYKGTDILFNPMAALNHTIDASTNNLLGNVSLNYRIIEGLVFKSSLGYNSLGREELAKRPNSSRVPATNPTAANRESQFGNNRFSSWIVEPQLNYASTIGSGRLSAILGMSFQDSKTEYRNILASNFNSDDLMDNMASASVFTIRESTFTSYRYAALFSRLNYSLSDRYFLNLTARRDGSSRFGPGKQFANFWAIGTAWIFSEEKAIAELLPFMNLGKLRGSYGVTGNDQIPDYGYMQLYNNSGTYQGIPTLNIGRIANPNYAWETNWKAEMALELGFFRDRLNLQLAYFSNRSTNQLAGLALPPSVGSSSIQANLPATVSNTGLELEGRLRLIDRKLWKWSAAFNCTLPKNKLLSYPGIERSANATNYIVGRPLAINRYYDTYVDPNTGLYAFRDYNNNGLRDDVDRYLNVFMGQQYFGGMQHTLGYGRFNLDVHFSFVKQRGRSLLNGIGLPMGYFTPAVPYANVPSVFVDNWSAVGDVSEVPKYTTLVGGLTNLSLGKSMGAQSIADASFIRLRNVSLTYSLPDKWLNWGRINSLQVGIQAQNLFTITGYKGLDPENQLFNRLPPLRTILFSVRTNF</sequence>
<dbReference type="RefSeq" id="WP_138723854.1">
    <property type="nucleotide sequence ID" value="NZ_SSHJ02000007.1"/>
</dbReference>
<evidence type="ECO:0000313" key="14">
    <source>
        <dbReference type="Proteomes" id="UP001517247"/>
    </source>
</evidence>
<reference evidence="13 14" key="1">
    <citation type="submission" date="2024-12" db="EMBL/GenBank/DDBJ databases">
        <authorList>
            <person name="Hu S."/>
        </authorList>
    </citation>
    <scope>NUCLEOTIDE SEQUENCE [LARGE SCALE GENOMIC DNA]</scope>
    <source>
        <strain evidence="13 14">THG-T11</strain>
    </source>
</reference>
<evidence type="ECO:0000256" key="6">
    <source>
        <dbReference type="ARBA" id="ARBA00023136"/>
    </source>
</evidence>
<keyword evidence="2 8" id="KW-0813">Transport</keyword>
<protein>
    <submittedName>
        <fullName evidence="13">SusC/RagA family TonB-linked outer membrane protein</fullName>
    </submittedName>
</protein>
<dbReference type="Pfam" id="PF00593">
    <property type="entry name" value="TonB_dep_Rec_b-barrel"/>
    <property type="match status" value="1"/>
</dbReference>
<evidence type="ECO:0000256" key="4">
    <source>
        <dbReference type="ARBA" id="ARBA00022692"/>
    </source>
</evidence>
<dbReference type="Pfam" id="PF13715">
    <property type="entry name" value="CarbopepD_reg_2"/>
    <property type="match status" value="1"/>
</dbReference>